<feature type="domain" description="Maltose/galactoside acetyltransferase" evidence="3">
    <location>
        <begin position="52"/>
        <end position="112"/>
    </location>
</feature>
<keyword evidence="2" id="KW-0808">Transferase</keyword>
<dbReference type="Pfam" id="PF00132">
    <property type="entry name" value="Hexapep"/>
    <property type="match status" value="1"/>
</dbReference>
<proteinExistence type="inferred from homology"/>
<dbReference type="PANTHER" id="PTHR23416:SF23">
    <property type="entry name" value="ACETYLTRANSFERASE C18B11.09C-RELATED"/>
    <property type="match status" value="1"/>
</dbReference>
<dbReference type="Gene3D" id="2.160.10.10">
    <property type="entry name" value="Hexapeptide repeat proteins"/>
    <property type="match status" value="1"/>
</dbReference>
<sequence>MNVSGKTQLLLPHLWSLQLFTNHINMAPSIQKNTTLIEHAKQLQNIPWCEEYEKMISGMFYNSTGPILENARMRARRLALKYNSYFPDDATPESLSKDREAKLKEMLGSIGSGCYIEPPFFIDYGCNIQMGSGVYSNFNLTILDCGFVTIGDRTMFGPGVSIFAATHETDVQSRRDLLEYAREVIIGDDCWIGGHVVIMPSVTIGNGCTIGGSSVVTKDIPAFSVAIGSPARVVKKVDPVPPIPKSA</sequence>
<name>A0ABR4PIL2_9HELO</name>
<dbReference type="InterPro" id="IPR051159">
    <property type="entry name" value="Hexapeptide_acetyltransf"/>
</dbReference>
<dbReference type="PANTHER" id="PTHR23416">
    <property type="entry name" value="SIALIC ACID SYNTHASE-RELATED"/>
    <property type="match status" value="1"/>
</dbReference>
<protein>
    <submittedName>
        <fullName evidence="4">Galactoside O-acetyltransferase</fullName>
    </submittedName>
</protein>
<dbReference type="SMART" id="SM01266">
    <property type="entry name" value="Mac"/>
    <property type="match status" value="1"/>
</dbReference>
<comment type="similarity">
    <text evidence="1">Belongs to the transferase hexapeptide repeat family.</text>
</comment>
<dbReference type="Pfam" id="PF12464">
    <property type="entry name" value="Mac"/>
    <property type="match status" value="1"/>
</dbReference>
<comment type="caution">
    <text evidence="4">The sequence shown here is derived from an EMBL/GenBank/DDBJ whole genome shotgun (WGS) entry which is preliminary data.</text>
</comment>
<organism evidence="4 5">
    <name type="scientific">Phlyctema vagabunda</name>
    <dbReference type="NCBI Taxonomy" id="108571"/>
    <lineage>
        <taxon>Eukaryota</taxon>
        <taxon>Fungi</taxon>
        <taxon>Dikarya</taxon>
        <taxon>Ascomycota</taxon>
        <taxon>Pezizomycotina</taxon>
        <taxon>Leotiomycetes</taxon>
        <taxon>Helotiales</taxon>
        <taxon>Dermateaceae</taxon>
        <taxon>Phlyctema</taxon>
    </lineage>
</organism>
<evidence type="ECO:0000313" key="4">
    <source>
        <dbReference type="EMBL" id="KAL3423182.1"/>
    </source>
</evidence>
<evidence type="ECO:0000256" key="1">
    <source>
        <dbReference type="ARBA" id="ARBA00007274"/>
    </source>
</evidence>
<keyword evidence="5" id="KW-1185">Reference proteome</keyword>
<gene>
    <name evidence="4" type="ORF">PVAG01_04929</name>
</gene>
<evidence type="ECO:0000259" key="3">
    <source>
        <dbReference type="SMART" id="SM01266"/>
    </source>
</evidence>
<dbReference type="SUPFAM" id="SSF51161">
    <property type="entry name" value="Trimeric LpxA-like enzymes"/>
    <property type="match status" value="1"/>
</dbReference>
<dbReference type="EMBL" id="JBFCZG010000004">
    <property type="protein sequence ID" value="KAL3423182.1"/>
    <property type="molecule type" value="Genomic_DNA"/>
</dbReference>
<reference evidence="4 5" key="1">
    <citation type="submission" date="2024-06" db="EMBL/GenBank/DDBJ databases">
        <title>Complete genome of Phlyctema vagabunda strain 19-DSS-EL-015.</title>
        <authorList>
            <person name="Fiorenzani C."/>
        </authorList>
    </citation>
    <scope>NUCLEOTIDE SEQUENCE [LARGE SCALE GENOMIC DNA]</scope>
    <source>
        <strain evidence="4 5">19-DSS-EL-015</strain>
    </source>
</reference>
<dbReference type="InterPro" id="IPR024688">
    <property type="entry name" value="Mac_dom"/>
</dbReference>
<evidence type="ECO:0000313" key="5">
    <source>
        <dbReference type="Proteomes" id="UP001629113"/>
    </source>
</evidence>
<accession>A0ABR4PIL2</accession>
<evidence type="ECO:0000256" key="2">
    <source>
        <dbReference type="ARBA" id="ARBA00022679"/>
    </source>
</evidence>
<dbReference type="Proteomes" id="UP001629113">
    <property type="component" value="Unassembled WGS sequence"/>
</dbReference>
<dbReference type="InterPro" id="IPR011004">
    <property type="entry name" value="Trimer_LpxA-like_sf"/>
</dbReference>
<dbReference type="InterPro" id="IPR001451">
    <property type="entry name" value="Hexapep"/>
</dbReference>
<dbReference type="CDD" id="cd03357">
    <property type="entry name" value="LbH_MAT_GAT"/>
    <property type="match status" value="1"/>
</dbReference>